<evidence type="ECO:0000256" key="3">
    <source>
        <dbReference type="ARBA" id="ARBA00022833"/>
    </source>
</evidence>
<name>A0A2P7BFX1_9HYPH</name>
<dbReference type="Gene3D" id="1.10.8.60">
    <property type="match status" value="1"/>
</dbReference>
<dbReference type="GO" id="GO:0006508">
    <property type="term" value="P:proteolysis"/>
    <property type="evidence" value="ECO:0007669"/>
    <property type="project" value="TreeGrafter"/>
</dbReference>
<dbReference type="GO" id="GO:0046872">
    <property type="term" value="F:metal ion binding"/>
    <property type="evidence" value="ECO:0007669"/>
    <property type="project" value="UniProtKB-KW"/>
</dbReference>
<sequence>MQYLELIDTALLRPGKLDRHTKITFAKRYSPRRDTPLLSQQDLAEFDMDVIAYRTEGWNGAQLEQLVRDARRRARGKGREMEYSDLYNQLPPQEAVNDAIRLRCAIHESGHAIVGVLLGGLYD</sequence>
<gene>
    <name evidence="6" type="ORF">CU103_10070</name>
</gene>
<evidence type="ECO:0000256" key="2">
    <source>
        <dbReference type="ARBA" id="ARBA00022723"/>
    </source>
</evidence>
<keyword evidence="3" id="KW-0862">Zinc</keyword>
<dbReference type="InterPro" id="IPR027417">
    <property type="entry name" value="P-loop_NTPase"/>
</dbReference>
<dbReference type="Proteomes" id="UP000241764">
    <property type="component" value="Unassembled WGS sequence"/>
</dbReference>
<protein>
    <recommendedName>
        <fullName evidence="5">AAA ATPase AAA+ lid domain-containing protein</fullName>
    </recommendedName>
</protein>
<evidence type="ECO:0000313" key="6">
    <source>
        <dbReference type="EMBL" id="PSH65335.1"/>
    </source>
</evidence>
<dbReference type="GO" id="GO:0008237">
    <property type="term" value="F:metallopeptidase activity"/>
    <property type="evidence" value="ECO:0007669"/>
    <property type="project" value="UniProtKB-KW"/>
</dbReference>
<keyword evidence="4" id="KW-0378">Hydrolase</keyword>
<dbReference type="PANTHER" id="PTHR23076">
    <property type="entry name" value="METALLOPROTEASE M41 FTSH"/>
    <property type="match status" value="1"/>
</dbReference>
<accession>A0A2P7BFX1</accession>
<feature type="domain" description="AAA ATPase AAA+ lid" evidence="5">
    <location>
        <begin position="46"/>
        <end position="75"/>
    </location>
</feature>
<dbReference type="PANTHER" id="PTHR23076:SF97">
    <property type="entry name" value="ATP-DEPENDENT ZINC METALLOPROTEASE YME1L1"/>
    <property type="match status" value="1"/>
</dbReference>
<comment type="caution">
    <text evidence="6">The sequence shown here is derived from an EMBL/GenBank/DDBJ whole genome shotgun (WGS) entry which is preliminary data.</text>
</comment>
<proteinExistence type="predicted"/>
<evidence type="ECO:0000259" key="5">
    <source>
        <dbReference type="Pfam" id="PF17862"/>
    </source>
</evidence>
<evidence type="ECO:0000256" key="1">
    <source>
        <dbReference type="ARBA" id="ARBA00001947"/>
    </source>
</evidence>
<dbReference type="EMBL" id="PGGM01000003">
    <property type="protein sequence ID" value="PSH65335.1"/>
    <property type="molecule type" value="Genomic_DNA"/>
</dbReference>
<dbReference type="InterPro" id="IPR041569">
    <property type="entry name" value="AAA_lid_3"/>
</dbReference>
<keyword evidence="2" id="KW-0479">Metal-binding</keyword>
<dbReference type="OrthoDB" id="8371880at2"/>
<evidence type="ECO:0000313" key="7">
    <source>
        <dbReference type="Proteomes" id="UP000241764"/>
    </source>
</evidence>
<evidence type="ECO:0000256" key="4">
    <source>
        <dbReference type="ARBA" id="ARBA00023049"/>
    </source>
</evidence>
<dbReference type="Gene3D" id="3.40.50.300">
    <property type="entry name" value="P-loop containing nucleotide triphosphate hydrolases"/>
    <property type="match status" value="1"/>
</dbReference>
<keyword evidence="4" id="KW-0482">Metalloprotease</keyword>
<reference evidence="7" key="1">
    <citation type="submission" date="2017-11" db="EMBL/GenBank/DDBJ databases">
        <authorList>
            <person name="Kuznetsova I."/>
            <person name="Sazanova A."/>
            <person name="Chirak E."/>
            <person name="Safronova V."/>
            <person name="Willems A."/>
        </authorList>
    </citation>
    <scope>NUCLEOTIDE SEQUENCE [LARGE SCALE GENOMIC DNA]</scope>
    <source>
        <strain evidence="7">CCBAU 03422</strain>
    </source>
</reference>
<keyword evidence="4" id="KW-0645">Protease</keyword>
<dbReference type="GO" id="GO:0004176">
    <property type="term" value="F:ATP-dependent peptidase activity"/>
    <property type="evidence" value="ECO:0007669"/>
    <property type="project" value="TreeGrafter"/>
</dbReference>
<keyword evidence="7" id="KW-1185">Reference proteome</keyword>
<organism evidence="6 7">
    <name type="scientific">Phyllobacterium sophorae</name>
    <dbReference type="NCBI Taxonomy" id="1520277"/>
    <lineage>
        <taxon>Bacteria</taxon>
        <taxon>Pseudomonadati</taxon>
        <taxon>Pseudomonadota</taxon>
        <taxon>Alphaproteobacteria</taxon>
        <taxon>Hyphomicrobiales</taxon>
        <taxon>Phyllobacteriaceae</taxon>
        <taxon>Phyllobacterium</taxon>
    </lineage>
</organism>
<dbReference type="AlphaFoldDB" id="A0A2P7BFX1"/>
<comment type="cofactor">
    <cofactor evidence="1">
        <name>Zn(2+)</name>
        <dbReference type="ChEBI" id="CHEBI:29105"/>
    </cofactor>
</comment>
<dbReference type="RefSeq" id="WP_106663751.1">
    <property type="nucleotide sequence ID" value="NZ_PGGM01000003.1"/>
</dbReference>
<dbReference type="SUPFAM" id="SSF52540">
    <property type="entry name" value="P-loop containing nucleoside triphosphate hydrolases"/>
    <property type="match status" value="1"/>
</dbReference>
<dbReference type="Pfam" id="PF17862">
    <property type="entry name" value="AAA_lid_3"/>
    <property type="match status" value="1"/>
</dbReference>